<dbReference type="AlphaFoldDB" id="A0AAW1ICG5"/>
<organism evidence="2 3">
    <name type="scientific">Popillia japonica</name>
    <name type="common">Japanese beetle</name>
    <dbReference type="NCBI Taxonomy" id="7064"/>
    <lineage>
        <taxon>Eukaryota</taxon>
        <taxon>Metazoa</taxon>
        <taxon>Ecdysozoa</taxon>
        <taxon>Arthropoda</taxon>
        <taxon>Hexapoda</taxon>
        <taxon>Insecta</taxon>
        <taxon>Pterygota</taxon>
        <taxon>Neoptera</taxon>
        <taxon>Endopterygota</taxon>
        <taxon>Coleoptera</taxon>
        <taxon>Polyphaga</taxon>
        <taxon>Scarabaeiformia</taxon>
        <taxon>Scarabaeidae</taxon>
        <taxon>Rutelinae</taxon>
        <taxon>Popillia</taxon>
    </lineage>
</organism>
<keyword evidence="3" id="KW-1185">Reference proteome</keyword>
<dbReference type="EMBL" id="JASPKY010000673">
    <property type="protein sequence ID" value="KAK9686946.1"/>
    <property type="molecule type" value="Genomic_DNA"/>
</dbReference>
<sequence>MPRQSRSNRTKNRSKQNQGHDMQEKQNQGHDMQDTERIGDACTRKTKDDIVRKITEWRLIEERYGRRPKFRMQQKLQDREQWKGVVEELQAPHRCDHNS</sequence>
<proteinExistence type="predicted"/>
<feature type="compositionally biased region" description="Basic residues" evidence="1">
    <location>
        <begin position="1"/>
        <end position="14"/>
    </location>
</feature>
<gene>
    <name evidence="2" type="ORF">QE152_g36816</name>
</gene>
<accession>A0AAW1ICG5</accession>
<evidence type="ECO:0000313" key="3">
    <source>
        <dbReference type="Proteomes" id="UP001458880"/>
    </source>
</evidence>
<comment type="caution">
    <text evidence="2">The sequence shown here is derived from an EMBL/GenBank/DDBJ whole genome shotgun (WGS) entry which is preliminary data.</text>
</comment>
<reference evidence="2 3" key="1">
    <citation type="journal article" date="2024" name="BMC Genomics">
        <title>De novo assembly and annotation of Popillia japonica's genome with initial clues to its potential as an invasive pest.</title>
        <authorList>
            <person name="Cucini C."/>
            <person name="Boschi S."/>
            <person name="Funari R."/>
            <person name="Cardaioli E."/>
            <person name="Iannotti N."/>
            <person name="Marturano G."/>
            <person name="Paoli F."/>
            <person name="Bruttini M."/>
            <person name="Carapelli A."/>
            <person name="Frati F."/>
            <person name="Nardi F."/>
        </authorList>
    </citation>
    <scope>NUCLEOTIDE SEQUENCE [LARGE SCALE GENOMIC DNA]</scope>
    <source>
        <strain evidence="2">DMR45628</strain>
    </source>
</reference>
<evidence type="ECO:0000256" key="1">
    <source>
        <dbReference type="SAM" id="MobiDB-lite"/>
    </source>
</evidence>
<dbReference type="Proteomes" id="UP001458880">
    <property type="component" value="Unassembled WGS sequence"/>
</dbReference>
<protein>
    <submittedName>
        <fullName evidence="2">Uncharacterized protein</fullName>
    </submittedName>
</protein>
<feature type="compositionally biased region" description="Basic and acidic residues" evidence="1">
    <location>
        <begin position="21"/>
        <end position="45"/>
    </location>
</feature>
<name>A0AAW1ICG5_POPJA</name>
<evidence type="ECO:0000313" key="2">
    <source>
        <dbReference type="EMBL" id="KAK9686946.1"/>
    </source>
</evidence>
<feature type="region of interest" description="Disordered" evidence="1">
    <location>
        <begin position="1"/>
        <end position="45"/>
    </location>
</feature>